<evidence type="ECO:0000313" key="2">
    <source>
        <dbReference type="EMBL" id="PSK34231.1"/>
    </source>
</evidence>
<dbReference type="Pfam" id="PF00557">
    <property type="entry name" value="Peptidase_M24"/>
    <property type="match status" value="1"/>
</dbReference>
<protein>
    <recommendedName>
        <fullName evidence="1">Peptidase M24 domain-containing protein</fullName>
    </recommendedName>
</protein>
<dbReference type="Proteomes" id="UP000243723">
    <property type="component" value="Unassembled WGS sequence"/>
</dbReference>
<organism evidence="2 3">
    <name type="scientific">Elsinoe australis</name>
    <dbReference type="NCBI Taxonomy" id="40998"/>
    <lineage>
        <taxon>Eukaryota</taxon>
        <taxon>Fungi</taxon>
        <taxon>Dikarya</taxon>
        <taxon>Ascomycota</taxon>
        <taxon>Pezizomycotina</taxon>
        <taxon>Dothideomycetes</taxon>
        <taxon>Dothideomycetidae</taxon>
        <taxon>Myriangiales</taxon>
        <taxon>Elsinoaceae</taxon>
        <taxon>Elsinoe</taxon>
    </lineage>
</organism>
<dbReference type="OrthoDB" id="9995434at2759"/>
<dbReference type="InterPro" id="IPR000994">
    <property type="entry name" value="Pept_M24"/>
</dbReference>
<evidence type="ECO:0000259" key="1">
    <source>
        <dbReference type="Pfam" id="PF00557"/>
    </source>
</evidence>
<dbReference type="InterPro" id="IPR036005">
    <property type="entry name" value="Creatinase/aminopeptidase-like"/>
</dbReference>
<dbReference type="SUPFAM" id="SSF55920">
    <property type="entry name" value="Creatinase/aminopeptidase"/>
    <property type="match status" value="1"/>
</dbReference>
<evidence type="ECO:0000313" key="3">
    <source>
        <dbReference type="Proteomes" id="UP000243723"/>
    </source>
</evidence>
<name>A0A2P7YE33_9PEZI</name>
<dbReference type="Gene3D" id="3.90.230.10">
    <property type="entry name" value="Creatinase/methionine aminopeptidase superfamily"/>
    <property type="match status" value="1"/>
</dbReference>
<proteinExistence type="predicted"/>
<accession>A0A2P7YE33</accession>
<keyword evidence="3" id="KW-1185">Reference proteome</keyword>
<feature type="domain" description="Peptidase M24" evidence="1">
    <location>
        <begin position="2"/>
        <end position="84"/>
    </location>
</feature>
<dbReference type="AlphaFoldDB" id="A0A2P7YE33"/>
<comment type="caution">
    <text evidence="2">The sequence shown here is derived from an EMBL/GenBank/DDBJ whole genome shotgun (WGS) entry which is preliminary data.</text>
</comment>
<sequence length="101" mass="11504">MTFREYADQAWDIPDKYYANRYYLSAHGCGITGEYPYLYHRGDFKDAGYDGTIEPGMVLCVESYIAEEGGSQGVKLEQQILVTETGIELLSRFPFEEALLK</sequence>
<dbReference type="EMBL" id="NHZQ01000447">
    <property type="protein sequence ID" value="PSK34231.1"/>
    <property type="molecule type" value="Genomic_DNA"/>
</dbReference>
<gene>
    <name evidence="2" type="ORF">B9Z65_8557</name>
</gene>
<reference evidence="2 3" key="1">
    <citation type="submission" date="2017-05" db="EMBL/GenBank/DDBJ databases">
        <title>Draft genome sequence of Elsinoe australis.</title>
        <authorList>
            <person name="Cheng Q."/>
        </authorList>
    </citation>
    <scope>NUCLEOTIDE SEQUENCE [LARGE SCALE GENOMIC DNA]</scope>
    <source>
        <strain evidence="2 3">NL1</strain>
    </source>
</reference>